<keyword evidence="3" id="KW-0210">Decarboxylase</keyword>
<dbReference type="PRINTS" id="PR00800">
    <property type="entry name" value="YHDCRBOXLASE"/>
</dbReference>
<evidence type="ECO:0000313" key="8">
    <source>
        <dbReference type="EMBL" id="KKP02834.1"/>
    </source>
</evidence>
<dbReference type="Gene3D" id="3.90.1150.10">
    <property type="entry name" value="Aspartate Aminotransferase, domain 1"/>
    <property type="match status" value="1"/>
</dbReference>
<comment type="similarity">
    <text evidence="2 7">Belongs to the group II decarboxylase family.</text>
</comment>
<dbReference type="OMA" id="MRVNHPR"/>
<dbReference type="EMBL" id="JOKZ01000134">
    <property type="protein sequence ID" value="KKP02834.1"/>
    <property type="molecule type" value="Genomic_DNA"/>
</dbReference>
<evidence type="ECO:0000256" key="3">
    <source>
        <dbReference type="ARBA" id="ARBA00022793"/>
    </source>
</evidence>
<sequence length="480" mass="52224">MGAAPKDDFAELAHKVVELCVHERQTVPSQPIVSIIPAQNEKEIGNIAKPSQAPASIEATLSHAEKIFGYRVRMDHPRFFGFIPSPASDLSWLGEILNSAYNTHAGSWYQSSGPSAVEKNLLSWLARDVIGYPETAGGCFVSGGSMANLSALMVARDQKLSFEQRTKAVAYTSDQTHSSLAKGLGILGFHHTQIRKVPCDDKMRISTTLLRSAIKEDKASGKIPFLIVGNAGTTNTGTVDPFPELAAIAKEENLWLHADGAYGASALLCKSRRSILNGIELCDSLSWDAHKWLFQTYGCGMVLVQNRKTLTSSFGTTAEYTQDAAETAESLPNFWNYGPELTRPARAMKLWFSFQLLGLDAIDDTINHGFELAEIAQSSLERLPDWEIVSSAQMGIICFRYKPSGISAASLDDLNTRISQKAIEQNLAAPLTTRLKGVLVLRICSIHPGLSGEEMVTIIDGLDQIAQSLLPSVNGKTNEV</sequence>
<dbReference type="InterPro" id="IPR002129">
    <property type="entry name" value="PyrdxlP-dep_de-COase"/>
</dbReference>
<name>A0A0G0ACN8_TRIHA</name>
<keyword evidence="4 6" id="KW-0663">Pyridoxal phosphate</keyword>
<dbReference type="InterPro" id="IPR015424">
    <property type="entry name" value="PyrdxlP-dep_Trfase"/>
</dbReference>
<gene>
    <name evidence="8" type="ORF">THAR02_05064</name>
</gene>
<dbReference type="GO" id="GO:0019752">
    <property type="term" value="P:carboxylic acid metabolic process"/>
    <property type="evidence" value="ECO:0007669"/>
    <property type="project" value="InterPro"/>
</dbReference>
<dbReference type="PANTHER" id="PTHR11999:SF70">
    <property type="entry name" value="MIP05841P"/>
    <property type="match status" value="1"/>
</dbReference>
<dbReference type="OrthoDB" id="2161780at2759"/>
<dbReference type="Gene3D" id="3.40.640.10">
    <property type="entry name" value="Type I PLP-dependent aspartate aminotransferase-like (Major domain)"/>
    <property type="match status" value="1"/>
</dbReference>
<evidence type="ECO:0000256" key="4">
    <source>
        <dbReference type="ARBA" id="ARBA00022898"/>
    </source>
</evidence>
<comment type="caution">
    <text evidence="8">The sequence shown here is derived from an EMBL/GenBank/DDBJ whole genome shotgun (WGS) entry which is preliminary data.</text>
</comment>
<evidence type="ECO:0008006" key="10">
    <source>
        <dbReference type="Google" id="ProtNLM"/>
    </source>
</evidence>
<feature type="modified residue" description="N6-(pyridoxal phosphate)lysine" evidence="6">
    <location>
        <position position="291"/>
    </location>
</feature>
<dbReference type="GO" id="GO:0006520">
    <property type="term" value="P:amino acid metabolic process"/>
    <property type="evidence" value="ECO:0007669"/>
    <property type="project" value="InterPro"/>
</dbReference>
<keyword evidence="5 7" id="KW-0456">Lyase</keyword>
<dbReference type="InterPro" id="IPR015421">
    <property type="entry name" value="PyrdxlP-dep_Trfase_major"/>
</dbReference>
<dbReference type="InterPro" id="IPR015422">
    <property type="entry name" value="PyrdxlP-dep_Trfase_small"/>
</dbReference>
<evidence type="ECO:0000256" key="5">
    <source>
        <dbReference type="ARBA" id="ARBA00023239"/>
    </source>
</evidence>
<evidence type="ECO:0000256" key="2">
    <source>
        <dbReference type="ARBA" id="ARBA00009533"/>
    </source>
</evidence>
<dbReference type="GO" id="GO:0016831">
    <property type="term" value="F:carboxy-lyase activity"/>
    <property type="evidence" value="ECO:0007669"/>
    <property type="project" value="UniProtKB-KW"/>
</dbReference>
<evidence type="ECO:0000256" key="6">
    <source>
        <dbReference type="PIRSR" id="PIRSR602129-50"/>
    </source>
</evidence>
<proteinExistence type="inferred from homology"/>
<organism evidence="8 9">
    <name type="scientific">Trichoderma harzianum</name>
    <name type="common">Hypocrea lixii</name>
    <dbReference type="NCBI Taxonomy" id="5544"/>
    <lineage>
        <taxon>Eukaryota</taxon>
        <taxon>Fungi</taxon>
        <taxon>Dikarya</taxon>
        <taxon>Ascomycota</taxon>
        <taxon>Pezizomycotina</taxon>
        <taxon>Sordariomycetes</taxon>
        <taxon>Hypocreomycetidae</taxon>
        <taxon>Hypocreales</taxon>
        <taxon>Hypocreaceae</taxon>
        <taxon>Trichoderma</taxon>
    </lineage>
</organism>
<evidence type="ECO:0000313" key="9">
    <source>
        <dbReference type="Proteomes" id="UP000034112"/>
    </source>
</evidence>
<dbReference type="Proteomes" id="UP000034112">
    <property type="component" value="Unassembled WGS sequence"/>
</dbReference>
<dbReference type="PANTHER" id="PTHR11999">
    <property type="entry name" value="GROUP II PYRIDOXAL-5-PHOSPHATE DECARBOXYLASE"/>
    <property type="match status" value="1"/>
</dbReference>
<reference evidence="9" key="1">
    <citation type="journal article" date="2015" name="Genome Announc.">
        <title>Draft whole-genome sequence of the biocontrol agent Trichoderma harzianum T6776.</title>
        <authorList>
            <person name="Baroncelli R."/>
            <person name="Piaggeschi G."/>
            <person name="Fiorini L."/>
            <person name="Bertolini E."/>
            <person name="Zapparata A."/>
            <person name="Pe M.E."/>
            <person name="Sarrocco S."/>
            <person name="Vannacci G."/>
        </authorList>
    </citation>
    <scope>NUCLEOTIDE SEQUENCE [LARGE SCALE GENOMIC DNA]</scope>
    <source>
        <strain evidence="9">T6776</strain>
    </source>
</reference>
<evidence type="ECO:0000256" key="7">
    <source>
        <dbReference type="RuleBase" id="RU000382"/>
    </source>
</evidence>
<dbReference type="AlphaFoldDB" id="A0A0G0ACN8"/>
<dbReference type="SUPFAM" id="SSF53383">
    <property type="entry name" value="PLP-dependent transferases"/>
    <property type="match status" value="1"/>
</dbReference>
<evidence type="ECO:0000256" key="1">
    <source>
        <dbReference type="ARBA" id="ARBA00001933"/>
    </source>
</evidence>
<dbReference type="Gene3D" id="3.90.1150.170">
    <property type="match status" value="1"/>
</dbReference>
<protein>
    <recommendedName>
        <fullName evidence="10">Pyridoxal-dependent decarboxylase</fullName>
    </recommendedName>
</protein>
<comment type="cofactor">
    <cofactor evidence="1 6 7">
        <name>pyridoxal 5'-phosphate</name>
        <dbReference type="ChEBI" id="CHEBI:597326"/>
    </cofactor>
</comment>
<accession>A0A0G0ACN8</accession>
<dbReference type="InterPro" id="IPR010977">
    <property type="entry name" value="Aromatic_deC"/>
</dbReference>
<dbReference type="Pfam" id="PF00282">
    <property type="entry name" value="Pyridoxal_deC"/>
    <property type="match status" value="1"/>
</dbReference>
<dbReference type="GO" id="GO:0030170">
    <property type="term" value="F:pyridoxal phosphate binding"/>
    <property type="evidence" value="ECO:0007669"/>
    <property type="project" value="InterPro"/>
</dbReference>